<dbReference type="EMBL" id="BARW01015690">
    <property type="protein sequence ID" value="GAI97751.1"/>
    <property type="molecule type" value="Genomic_DNA"/>
</dbReference>
<accession>X1U2A5</accession>
<dbReference type="PANTHER" id="PTHR34039:SF1">
    <property type="entry name" value="UPF0102 PROTEIN YRAN"/>
    <property type="match status" value="1"/>
</dbReference>
<dbReference type="AlphaFoldDB" id="X1U2A5"/>
<dbReference type="InterPro" id="IPR011856">
    <property type="entry name" value="tRNA_endonuc-like_dom_sf"/>
</dbReference>
<dbReference type="HAMAP" id="MF_00048">
    <property type="entry name" value="UPF0102"/>
    <property type="match status" value="1"/>
</dbReference>
<reference evidence="1" key="1">
    <citation type="journal article" date="2014" name="Front. Microbiol.">
        <title>High frequency of phylogenetically diverse reductive dehalogenase-homologous genes in deep subseafloor sedimentary metagenomes.</title>
        <authorList>
            <person name="Kawai M."/>
            <person name="Futagami T."/>
            <person name="Toyoda A."/>
            <person name="Takaki Y."/>
            <person name="Nishi S."/>
            <person name="Hori S."/>
            <person name="Arai W."/>
            <person name="Tsubouchi T."/>
            <person name="Morono Y."/>
            <person name="Uchiyama I."/>
            <person name="Ito T."/>
            <person name="Fujiyama A."/>
            <person name="Inagaki F."/>
            <person name="Takami H."/>
        </authorList>
    </citation>
    <scope>NUCLEOTIDE SEQUENCE</scope>
    <source>
        <strain evidence="1">Expedition CK06-06</strain>
    </source>
</reference>
<dbReference type="GO" id="GO:0003676">
    <property type="term" value="F:nucleic acid binding"/>
    <property type="evidence" value="ECO:0007669"/>
    <property type="project" value="InterPro"/>
</dbReference>
<dbReference type="Gene3D" id="3.40.1350.10">
    <property type="match status" value="1"/>
</dbReference>
<dbReference type="Pfam" id="PF02021">
    <property type="entry name" value="UPF0102"/>
    <property type="match status" value="1"/>
</dbReference>
<gene>
    <name evidence="1" type="ORF">S12H4_27478</name>
</gene>
<name>X1U2A5_9ZZZZ</name>
<dbReference type="SUPFAM" id="SSF52980">
    <property type="entry name" value="Restriction endonuclease-like"/>
    <property type="match status" value="1"/>
</dbReference>
<sequence>MKRRDTGIRGEKLAKDFLKKRGYRILETNYRCPEGEIDIIARHKDSLVFIEVRTKTSLEFGSPEESITLTKRERLRAVASRYRQTHNDLPLLWRIDVVAVELNQKGKLLRIELIENAALLIALTISKPNPRP</sequence>
<dbReference type="NCBIfam" id="NF009150">
    <property type="entry name" value="PRK12497.1-3"/>
    <property type="match status" value="1"/>
</dbReference>
<protein>
    <submittedName>
        <fullName evidence="1">Uncharacterized protein</fullName>
    </submittedName>
</protein>
<dbReference type="NCBIfam" id="NF009154">
    <property type="entry name" value="PRK12497.3-3"/>
    <property type="match status" value="1"/>
</dbReference>
<dbReference type="InterPro" id="IPR003509">
    <property type="entry name" value="UPF0102_YraN-like"/>
</dbReference>
<evidence type="ECO:0000313" key="1">
    <source>
        <dbReference type="EMBL" id="GAI97751.1"/>
    </source>
</evidence>
<dbReference type="PANTHER" id="PTHR34039">
    <property type="entry name" value="UPF0102 PROTEIN YRAN"/>
    <property type="match status" value="1"/>
</dbReference>
<dbReference type="CDD" id="cd20736">
    <property type="entry name" value="PoNe_Nuclease"/>
    <property type="match status" value="1"/>
</dbReference>
<organism evidence="1">
    <name type="scientific">marine sediment metagenome</name>
    <dbReference type="NCBI Taxonomy" id="412755"/>
    <lineage>
        <taxon>unclassified sequences</taxon>
        <taxon>metagenomes</taxon>
        <taxon>ecological metagenomes</taxon>
    </lineage>
</organism>
<comment type="caution">
    <text evidence="1">The sequence shown here is derived from an EMBL/GenBank/DDBJ whole genome shotgun (WGS) entry which is preliminary data.</text>
</comment>
<dbReference type="InterPro" id="IPR011335">
    <property type="entry name" value="Restrct_endonuc-II-like"/>
</dbReference>
<proteinExistence type="inferred from homology"/>